<evidence type="ECO:0000256" key="1">
    <source>
        <dbReference type="ARBA" id="ARBA00023125"/>
    </source>
</evidence>
<dbReference type="Proteomes" id="UP001580346">
    <property type="component" value="Unassembled WGS sequence"/>
</dbReference>
<dbReference type="InterPro" id="IPR010982">
    <property type="entry name" value="Lambda_DNA-bd_dom_sf"/>
</dbReference>
<dbReference type="InterPro" id="IPR050807">
    <property type="entry name" value="TransReg_Diox_bact_type"/>
</dbReference>
<dbReference type="SUPFAM" id="SSF47413">
    <property type="entry name" value="lambda repressor-like DNA-binding domains"/>
    <property type="match status" value="1"/>
</dbReference>
<feature type="domain" description="HTH cro/C1-type" evidence="2">
    <location>
        <begin position="12"/>
        <end position="67"/>
    </location>
</feature>
<sequence length="125" mass="14432">MSEFLYAVGNRIRALRKQRGWTQEQLAEKANLHYSYLSSMERGERNVTIESLEKIILALEINPMQIFNFADTNVLEERADKEATLQAIYALLQDRNTDEVKMVYRVLKDMLNTFSGSGHSKNNST</sequence>
<dbReference type="Pfam" id="PF01381">
    <property type="entry name" value="HTH_3"/>
    <property type="match status" value="1"/>
</dbReference>
<dbReference type="EMBL" id="JBHHMI010000025">
    <property type="protein sequence ID" value="MFB5269117.1"/>
    <property type="molecule type" value="Genomic_DNA"/>
</dbReference>
<dbReference type="Gene3D" id="1.10.260.40">
    <property type="entry name" value="lambda repressor-like DNA-binding domains"/>
    <property type="match status" value="1"/>
</dbReference>
<protein>
    <submittedName>
        <fullName evidence="3">Helix-turn-helix domain-containing protein</fullName>
    </submittedName>
</protein>
<evidence type="ECO:0000313" key="3">
    <source>
        <dbReference type="EMBL" id="MFB5269117.1"/>
    </source>
</evidence>
<dbReference type="SMART" id="SM00530">
    <property type="entry name" value="HTH_XRE"/>
    <property type="match status" value="1"/>
</dbReference>
<evidence type="ECO:0000259" key="2">
    <source>
        <dbReference type="PROSITE" id="PS50943"/>
    </source>
</evidence>
<dbReference type="PANTHER" id="PTHR46797">
    <property type="entry name" value="HTH-TYPE TRANSCRIPTIONAL REGULATOR"/>
    <property type="match status" value="1"/>
</dbReference>
<proteinExistence type="predicted"/>
<gene>
    <name evidence="3" type="ORF">ACE41H_20340</name>
</gene>
<keyword evidence="4" id="KW-1185">Reference proteome</keyword>
<evidence type="ECO:0000313" key="4">
    <source>
        <dbReference type="Proteomes" id="UP001580346"/>
    </source>
</evidence>
<accession>A0ABV5AY25</accession>
<organism evidence="3 4">
    <name type="scientific">Paenibacillus enshidis</name>
    <dbReference type="NCBI Taxonomy" id="1458439"/>
    <lineage>
        <taxon>Bacteria</taxon>
        <taxon>Bacillati</taxon>
        <taxon>Bacillota</taxon>
        <taxon>Bacilli</taxon>
        <taxon>Bacillales</taxon>
        <taxon>Paenibacillaceae</taxon>
        <taxon>Paenibacillus</taxon>
    </lineage>
</organism>
<comment type="caution">
    <text evidence="3">The sequence shown here is derived from an EMBL/GenBank/DDBJ whole genome shotgun (WGS) entry which is preliminary data.</text>
</comment>
<dbReference type="PROSITE" id="PS50943">
    <property type="entry name" value="HTH_CROC1"/>
    <property type="match status" value="1"/>
</dbReference>
<dbReference type="InterPro" id="IPR001387">
    <property type="entry name" value="Cro/C1-type_HTH"/>
</dbReference>
<dbReference type="RefSeq" id="WP_375357393.1">
    <property type="nucleotide sequence ID" value="NZ_JBHHMI010000025.1"/>
</dbReference>
<keyword evidence="1" id="KW-0238">DNA-binding</keyword>
<dbReference type="CDD" id="cd00093">
    <property type="entry name" value="HTH_XRE"/>
    <property type="match status" value="1"/>
</dbReference>
<dbReference type="PANTHER" id="PTHR46797:SF24">
    <property type="entry name" value="DNA-BINDING PHAGE PROTEIN"/>
    <property type="match status" value="1"/>
</dbReference>
<reference evidence="3 4" key="1">
    <citation type="submission" date="2024-09" db="EMBL/GenBank/DDBJ databases">
        <title>Paenibacillus zeirhizospherea sp. nov., isolated from surface of the maize (Zea mays) roots in a horticulture field, Hungary.</title>
        <authorList>
            <person name="Marton D."/>
            <person name="Farkas M."/>
            <person name="Bedics A."/>
            <person name="Toth E."/>
            <person name="Tancsics A."/>
            <person name="Boka K."/>
            <person name="Maroti G."/>
            <person name="Kriszt B."/>
            <person name="Cserhati M."/>
        </authorList>
    </citation>
    <scope>NUCLEOTIDE SEQUENCE [LARGE SCALE GENOMIC DNA]</scope>
    <source>
        <strain evidence="3 4">KCTC 33519</strain>
    </source>
</reference>
<name>A0ABV5AY25_9BACL</name>